<keyword evidence="10" id="KW-1185">Reference proteome</keyword>
<evidence type="ECO:0008006" key="11">
    <source>
        <dbReference type="Google" id="ProtNLM"/>
    </source>
</evidence>
<feature type="transmembrane region" description="Helical" evidence="8">
    <location>
        <begin position="94"/>
        <end position="117"/>
    </location>
</feature>
<evidence type="ECO:0000256" key="3">
    <source>
        <dbReference type="ARBA" id="ARBA00022502"/>
    </source>
</evidence>
<evidence type="ECO:0000256" key="6">
    <source>
        <dbReference type="ARBA" id="ARBA00022989"/>
    </source>
</evidence>
<sequence>MVGVERAFSSMKHNPKGGNDDTSIITPAKAFLLHLSCGLGLVSAFWVAHCIYSTGIVSNPAQTLRLILVTESPVVLMLYSLFRHDPDQCSYFKALGRGLLGLPAGAVLIGSGAIILGAPVGFQYFSVTLYWSLLMSVLTFVPAASVFGLSLSDWHRIFAQTKPNKNIDYMICFPAHGAIIGAWFGAWPMPLDWERPWQEWPICVSYGSIAGYLAGLAVSMGFVLFHNPYHHPHIKGE</sequence>
<feature type="transmembrane region" description="Helical" evidence="8">
    <location>
        <begin position="31"/>
        <end position="57"/>
    </location>
</feature>
<keyword evidence="5" id="KW-0256">Endoplasmic reticulum</keyword>
<keyword evidence="4 8" id="KW-0812">Transmembrane</keyword>
<feature type="transmembrane region" description="Helical" evidence="8">
    <location>
        <begin position="129"/>
        <end position="149"/>
    </location>
</feature>
<evidence type="ECO:0000313" key="9">
    <source>
        <dbReference type="EMBL" id="CAH9071302.1"/>
    </source>
</evidence>
<feature type="transmembrane region" description="Helical" evidence="8">
    <location>
        <begin position="169"/>
        <end position="186"/>
    </location>
</feature>
<evidence type="ECO:0000256" key="8">
    <source>
        <dbReference type="SAM" id="Phobius"/>
    </source>
</evidence>
<dbReference type="EMBL" id="CAMAPE010000006">
    <property type="protein sequence ID" value="CAH9071302.1"/>
    <property type="molecule type" value="Genomic_DNA"/>
</dbReference>
<comment type="caution">
    <text evidence="9">The sequence shown here is derived from an EMBL/GenBank/DDBJ whole genome shotgun (WGS) entry which is preliminary data.</text>
</comment>
<proteinExistence type="predicted"/>
<dbReference type="GO" id="GO:0005789">
    <property type="term" value="C:endoplasmic reticulum membrane"/>
    <property type="evidence" value="ECO:0007669"/>
    <property type="project" value="UniProtKB-SubCell"/>
</dbReference>
<dbReference type="AlphaFoldDB" id="A0A9P1E1C8"/>
<accession>A0A9P1E1C8</accession>
<dbReference type="OrthoDB" id="17366at2759"/>
<comment type="subcellular location">
    <subcellularLocation>
        <location evidence="1">Endoplasmic reticulum membrane</location>
        <topology evidence="1">Multi-pass membrane protein</topology>
    </subcellularLocation>
</comment>
<dbReference type="GO" id="GO:0006506">
    <property type="term" value="P:GPI anchor biosynthetic process"/>
    <property type="evidence" value="ECO:0007669"/>
    <property type="project" value="UniProtKB-KW"/>
</dbReference>
<dbReference type="InterPro" id="IPR009580">
    <property type="entry name" value="GPI_biosynthesis_protein_Pig-F"/>
</dbReference>
<protein>
    <recommendedName>
        <fullName evidence="11">Glycosylphosphatidylinositol anchor biosynthesis protein 11</fullName>
    </recommendedName>
</protein>
<feature type="transmembrane region" description="Helical" evidence="8">
    <location>
        <begin position="206"/>
        <end position="225"/>
    </location>
</feature>
<evidence type="ECO:0000256" key="7">
    <source>
        <dbReference type="ARBA" id="ARBA00023136"/>
    </source>
</evidence>
<name>A0A9P1E1C8_CUSEU</name>
<feature type="transmembrane region" description="Helical" evidence="8">
    <location>
        <begin position="63"/>
        <end position="82"/>
    </location>
</feature>
<evidence type="ECO:0000256" key="5">
    <source>
        <dbReference type="ARBA" id="ARBA00022824"/>
    </source>
</evidence>
<dbReference type="Pfam" id="PF06699">
    <property type="entry name" value="PIG-F"/>
    <property type="match status" value="1"/>
</dbReference>
<evidence type="ECO:0000256" key="4">
    <source>
        <dbReference type="ARBA" id="ARBA00022692"/>
    </source>
</evidence>
<evidence type="ECO:0000256" key="2">
    <source>
        <dbReference type="ARBA" id="ARBA00004687"/>
    </source>
</evidence>
<comment type="pathway">
    <text evidence="2">Glycolipid biosynthesis; glycosylphosphatidylinositol-anchor biosynthesis.</text>
</comment>
<gene>
    <name evidence="9" type="ORF">CEURO_LOCUS3987</name>
</gene>
<reference evidence="9" key="1">
    <citation type="submission" date="2022-07" db="EMBL/GenBank/DDBJ databases">
        <authorList>
            <person name="Macas J."/>
            <person name="Novak P."/>
            <person name="Neumann P."/>
        </authorList>
    </citation>
    <scope>NUCLEOTIDE SEQUENCE</scope>
</reference>
<dbReference type="Proteomes" id="UP001152484">
    <property type="component" value="Unassembled WGS sequence"/>
</dbReference>
<evidence type="ECO:0000256" key="1">
    <source>
        <dbReference type="ARBA" id="ARBA00004477"/>
    </source>
</evidence>
<keyword evidence="3" id="KW-0337">GPI-anchor biosynthesis</keyword>
<organism evidence="9 10">
    <name type="scientific">Cuscuta europaea</name>
    <name type="common">European dodder</name>
    <dbReference type="NCBI Taxonomy" id="41803"/>
    <lineage>
        <taxon>Eukaryota</taxon>
        <taxon>Viridiplantae</taxon>
        <taxon>Streptophyta</taxon>
        <taxon>Embryophyta</taxon>
        <taxon>Tracheophyta</taxon>
        <taxon>Spermatophyta</taxon>
        <taxon>Magnoliopsida</taxon>
        <taxon>eudicotyledons</taxon>
        <taxon>Gunneridae</taxon>
        <taxon>Pentapetalae</taxon>
        <taxon>asterids</taxon>
        <taxon>lamiids</taxon>
        <taxon>Solanales</taxon>
        <taxon>Convolvulaceae</taxon>
        <taxon>Cuscuteae</taxon>
        <taxon>Cuscuta</taxon>
        <taxon>Cuscuta subgen. Cuscuta</taxon>
    </lineage>
</organism>
<keyword evidence="6 8" id="KW-1133">Transmembrane helix</keyword>
<keyword evidence="7 8" id="KW-0472">Membrane</keyword>
<evidence type="ECO:0000313" key="10">
    <source>
        <dbReference type="Proteomes" id="UP001152484"/>
    </source>
</evidence>